<sequence>MDVSTLHPCFTLFLRRLDTRQSKTATPPYQMVAGPSFTCDLLMLLSSMMVPAVISKTLPTDILKKQELMGWNSTNNTNQRKRYHERRGAERCEQIQVIWSNLSNYGTQTSEVGIRTAMAVTARLSMF</sequence>
<proteinExistence type="predicted"/>
<protein>
    <submittedName>
        <fullName evidence="1">Uncharacterized protein</fullName>
    </submittedName>
</protein>
<dbReference type="AlphaFoldDB" id="A0A9D4HZA9"/>
<organism evidence="1 2">
    <name type="scientific">Dreissena polymorpha</name>
    <name type="common">Zebra mussel</name>
    <name type="synonym">Mytilus polymorpha</name>
    <dbReference type="NCBI Taxonomy" id="45954"/>
    <lineage>
        <taxon>Eukaryota</taxon>
        <taxon>Metazoa</taxon>
        <taxon>Spiralia</taxon>
        <taxon>Lophotrochozoa</taxon>
        <taxon>Mollusca</taxon>
        <taxon>Bivalvia</taxon>
        <taxon>Autobranchia</taxon>
        <taxon>Heteroconchia</taxon>
        <taxon>Euheterodonta</taxon>
        <taxon>Imparidentia</taxon>
        <taxon>Neoheterodontei</taxon>
        <taxon>Myida</taxon>
        <taxon>Dreissenoidea</taxon>
        <taxon>Dreissenidae</taxon>
        <taxon>Dreissena</taxon>
    </lineage>
</organism>
<gene>
    <name evidence="1" type="ORF">DPMN_044830</name>
</gene>
<dbReference type="EMBL" id="JAIWYP010000011">
    <property type="protein sequence ID" value="KAH3738202.1"/>
    <property type="molecule type" value="Genomic_DNA"/>
</dbReference>
<keyword evidence="2" id="KW-1185">Reference proteome</keyword>
<dbReference type="Proteomes" id="UP000828390">
    <property type="component" value="Unassembled WGS sequence"/>
</dbReference>
<evidence type="ECO:0000313" key="1">
    <source>
        <dbReference type="EMBL" id="KAH3738202.1"/>
    </source>
</evidence>
<reference evidence="1" key="1">
    <citation type="journal article" date="2019" name="bioRxiv">
        <title>The Genome of the Zebra Mussel, Dreissena polymorpha: A Resource for Invasive Species Research.</title>
        <authorList>
            <person name="McCartney M.A."/>
            <person name="Auch B."/>
            <person name="Kono T."/>
            <person name="Mallez S."/>
            <person name="Zhang Y."/>
            <person name="Obille A."/>
            <person name="Becker A."/>
            <person name="Abrahante J.E."/>
            <person name="Garbe J."/>
            <person name="Badalamenti J.P."/>
            <person name="Herman A."/>
            <person name="Mangelson H."/>
            <person name="Liachko I."/>
            <person name="Sullivan S."/>
            <person name="Sone E.D."/>
            <person name="Koren S."/>
            <person name="Silverstein K.A.T."/>
            <person name="Beckman K.B."/>
            <person name="Gohl D.M."/>
        </authorList>
    </citation>
    <scope>NUCLEOTIDE SEQUENCE</scope>
    <source>
        <strain evidence="1">Duluth1</strain>
        <tissue evidence="1">Whole animal</tissue>
    </source>
</reference>
<comment type="caution">
    <text evidence="1">The sequence shown here is derived from an EMBL/GenBank/DDBJ whole genome shotgun (WGS) entry which is preliminary data.</text>
</comment>
<evidence type="ECO:0000313" key="2">
    <source>
        <dbReference type="Proteomes" id="UP000828390"/>
    </source>
</evidence>
<name>A0A9D4HZA9_DREPO</name>
<accession>A0A9D4HZA9</accession>
<reference evidence="1" key="2">
    <citation type="submission" date="2020-11" db="EMBL/GenBank/DDBJ databases">
        <authorList>
            <person name="McCartney M.A."/>
            <person name="Auch B."/>
            <person name="Kono T."/>
            <person name="Mallez S."/>
            <person name="Becker A."/>
            <person name="Gohl D.M."/>
            <person name="Silverstein K.A.T."/>
            <person name="Koren S."/>
            <person name="Bechman K.B."/>
            <person name="Herman A."/>
            <person name="Abrahante J.E."/>
            <person name="Garbe J."/>
        </authorList>
    </citation>
    <scope>NUCLEOTIDE SEQUENCE</scope>
    <source>
        <strain evidence="1">Duluth1</strain>
        <tissue evidence="1">Whole animal</tissue>
    </source>
</reference>